<dbReference type="PROSITE" id="PS01095">
    <property type="entry name" value="GH18_1"/>
    <property type="match status" value="1"/>
</dbReference>
<dbReference type="Proteomes" id="UP000637423">
    <property type="component" value="Unassembled WGS sequence"/>
</dbReference>
<comment type="catalytic activity">
    <reaction evidence="1">
        <text>Random endo-hydrolysis of N-acetyl-beta-D-glucosaminide (1-&gt;4)-beta-linkages in chitin and chitodextrins.</text>
        <dbReference type="EC" id="3.2.1.14"/>
    </reaction>
</comment>
<dbReference type="SMART" id="SM00636">
    <property type="entry name" value="Glyco_18"/>
    <property type="match status" value="1"/>
</dbReference>
<evidence type="ECO:0000259" key="9">
    <source>
        <dbReference type="PROSITE" id="PS51910"/>
    </source>
</evidence>
<reference evidence="10" key="1">
    <citation type="journal article" date="2014" name="Int. J. Syst. Evol. Microbiol.">
        <title>Complete genome sequence of Corynebacterium casei LMG S-19264T (=DSM 44701T), isolated from a smear-ripened cheese.</title>
        <authorList>
            <consortium name="US DOE Joint Genome Institute (JGI-PGF)"/>
            <person name="Walter F."/>
            <person name="Albersmeier A."/>
            <person name="Kalinowski J."/>
            <person name="Ruckert C."/>
        </authorList>
    </citation>
    <scope>NUCLEOTIDE SEQUENCE</scope>
    <source>
        <strain evidence="10">CGMCC 1.10998</strain>
    </source>
</reference>
<dbReference type="GO" id="GO:0006032">
    <property type="term" value="P:chitin catabolic process"/>
    <property type="evidence" value="ECO:0007669"/>
    <property type="project" value="UniProtKB-KW"/>
</dbReference>
<organism evidence="10 11">
    <name type="scientific">Undibacterium terreum</name>
    <dbReference type="NCBI Taxonomy" id="1224302"/>
    <lineage>
        <taxon>Bacteria</taxon>
        <taxon>Pseudomonadati</taxon>
        <taxon>Pseudomonadota</taxon>
        <taxon>Betaproteobacteria</taxon>
        <taxon>Burkholderiales</taxon>
        <taxon>Oxalobacteraceae</taxon>
        <taxon>Undibacterium</taxon>
    </lineage>
</organism>
<dbReference type="GO" id="GO:0008061">
    <property type="term" value="F:chitin binding"/>
    <property type="evidence" value="ECO:0007669"/>
    <property type="project" value="InterPro"/>
</dbReference>
<dbReference type="GO" id="GO:0008843">
    <property type="term" value="F:endochitinase activity"/>
    <property type="evidence" value="ECO:0007669"/>
    <property type="project" value="UniProtKB-EC"/>
</dbReference>
<evidence type="ECO:0000313" key="10">
    <source>
        <dbReference type="EMBL" id="GGC95496.1"/>
    </source>
</evidence>
<dbReference type="InterPro" id="IPR011583">
    <property type="entry name" value="Chitinase_II/V-like_cat"/>
</dbReference>
<dbReference type="Pfam" id="PF00704">
    <property type="entry name" value="Glyco_hydro_18"/>
    <property type="match status" value="1"/>
</dbReference>
<evidence type="ECO:0000256" key="8">
    <source>
        <dbReference type="SAM" id="SignalP"/>
    </source>
</evidence>
<evidence type="ECO:0000256" key="4">
    <source>
        <dbReference type="ARBA" id="ARBA00023024"/>
    </source>
</evidence>
<gene>
    <name evidence="10" type="ORF">GCM10011396_48580</name>
</gene>
<comment type="caution">
    <text evidence="10">The sequence shown here is derived from an EMBL/GenBank/DDBJ whole genome shotgun (WGS) entry which is preliminary data.</text>
</comment>
<name>A0A916XS53_9BURK</name>
<dbReference type="EC" id="3.2.1.14" evidence="2"/>
<dbReference type="InterPro" id="IPR050314">
    <property type="entry name" value="Glycosyl_Hydrlase_18"/>
</dbReference>
<dbReference type="PANTHER" id="PTHR11177">
    <property type="entry name" value="CHITINASE"/>
    <property type="match status" value="1"/>
</dbReference>
<dbReference type="EMBL" id="BMED01000006">
    <property type="protein sequence ID" value="GGC95496.1"/>
    <property type="molecule type" value="Genomic_DNA"/>
</dbReference>
<proteinExistence type="inferred from homology"/>
<keyword evidence="8" id="KW-0732">Signal</keyword>
<dbReference type="Gene3D" id="3.10.50.10">
    <property type="match status" value="1"/>
</dbReference>
<keyword evidence="4" id="KW-0624">Polysaccharide degradation</keyword>
<sequence>MTAGKNTAGQQVGKGLACIALVGAALAAQAADAVRPRHVVIGYYLLEKEQINHYTENAGPAVPAVPFAISRITPEKARMLTHINYSFQNLNEAGECALENGTDPAKAAEVFSKLATLKKYNPDLRILFSLGGWAYTNDDSATAVRYRDAASTAARRRQMASSCIAFMKRYGFDGIDIDWEYPRKEDADNFVALLTEIRRQLNTENRQRRQKYQLTIAGAGGAFNLSRYYLQLKQIAAQVDYLNLMSYDLNGAWQKQTDHNAHLFGDSREAKYDNPLRQLQFDPALPPAELQSRFPSPFALTVDAAVQQYLQAGVPARKIVLGLPFYGRAYFAVGSENHGLYQPHATPAGDDYHGDTTLLTGCDACVQRGDPRSAGYDDIRKLLASGLGYQRYFSSEGKVPWLYNADKKIFVSYDDEESFRYKSKYLKQQGLAGAMFWHLGQDDAEGTLLRTLHRSLNDAGYCDADLDLSGGLHYASNMPRKGIAKPGAACKTK</sequence>
<feature type="domain" description="GH18" evidence="9">
    <location>
        <begin position="48"/>
        <end position="459"/>
    </location>
</feature>
<dbReference type="PANTHER" id="PTHR11177:SF317">
    <property type="entry name" value="CHITINASE 12-RELATED"/>
    <property type="match status" value="1"/>
</dbReference>
<keyword evidence="11" id="KW-1185">Reference proteome</keyword>
<reference evidence="10" key="2">
    <citation type="submission" date="2020-09" db="EMBL/GenBank/DDBJ databases">
        <authorList>
            <person name="Sun Q."/>
            <person name="Zhou Y."/>
        </authorList>
    </citation>
    <scope>NUCLEOTIDE SEQUENCE</scope>
    <source>
        <strain evidence="10">CGMCC 1.10998</strain>
    </source>
</reference>
<evidence type="ECO:0000256" key="7">
    <source>
        <dbReference type="RuleBase" id="RU004453"/>
    </source>
</evidence>
<dbReference type="PROSITE" id="PS51910">
    <property type="entry name" value="GH18_2"/>
    <property type="match status" value="1"/>
</dbReference>
<dbReference type="SUPFAM" id="SSF54556">
    <property type="entry name" value="Chitinase insertion domain"/>
    <property type="match status" value="1"/>
</dbReference>
<evidence type="ECO:0000256" key="3">
    <source>
        <dbReference type="ARBA" id="ARBA00022801"/>
    </source>
</evidence>
<comment type="similarity">
    <text evidence="7">Belongs to the glycosyl hydrolase 18 family.</text>
</comment>
<keyword evidence="4" id="KW-0146">Chitin degradation</keyword>
<dbReference type="GO" id="GO:0005975">
    <property type="term" value="P:carbohydrate metabolic process"/>
    <property type="evidence" value="ECO:0007669"/>
    <property type="project" value="InterPro"/>
</dbReference>
<dbReference type="InterPro" id="IPR001579">
    <property type="entry name" value="Glyco_hydro_18_chit_AS"/>
</dbReference>
<feature type="chain" id="PRO_5036896350" description="chitinase" evidence="8">
    <location>
        <begin position="31"/>
        <end position="493"/>
    </location>
</feature>
<dbReference type="AlphaFoldDB" id="A0A916XS53"/>
<evidence type="ECO:0000313" key="11">
    <source>
        <dbReference type="Proteomes" id="UP000637423"/>
    </source>
</evidence>
<evidence type="ECO:0000256" key="5">
    <source>
        <dbReference type="ARBA" id="ARBA00023295"/>
    </source>
</evidence>
<evidence type="ECO:0000256" key="2">
    <source>
        <dbReference type="ARBA" id="ARBA00012729"/>
    </source>
</evidence>
<keyword evidence="3 6" id="KW-0378">Hydrolase</keyword>
<dbReference type="InterPro" id="IPR029070">
    <property type="entry name" value="Chitinase_insertion_sf"/>
</dbReference>
<dbReference type="CDD" id="cd06548">
    <property type="entry name" value="GH18_chitinase"/>
    <property type="match status" value="1"/>
</dbReference>
<evidence type="ECO:0000256" key="6">
    <source>
        <dbReference type="RuleBase" id="RU000489"/>
    </source>
</evidence>
<dbReference type="InterPro" id="IPR017853">
    <property type="entry name" value="GH"/>
</dbReference>
<protein>
    <recommendedName>
        <fullName evidence="2">chitinase</fullName>
        <ecNumber evidence="2">3.2.1.14</ecNumber>
    </recommendedName>
</protein>
<dbReference type="Gene3D" id="3.20.20.80">
    <property type="entry name" value="Glycosidases"/>
    <property type="match status" value="1"/>
</dbReference>
<dbReference type="InterPro" id="IPR001223">
    <property type="entry name" value="Glyco_hydro18_cat"/>
</dbReference>
<keyword evidence="5 6" id="KW-0326">Glycosidase</keyword>
<evidence type="ECO:0000256" key="1">
    <source>
        <dbReference type="ARBA" id="ARBA00000822"/>
    </source>
</evidence>
<dbReference type="SUPFAM" id="SSF51445">
    <property type="entry name" value="(Trans)glycosidases"/>
    <property type="match status" value="1"/>
</dbReference>
<keyword evidence="4" id="KW-0119">Carbohydrate metabolism</keyword>
<feature type="signal peptide" evidence="8">
    <location>
        <begin position="1"/>
        <end position="30"/>
    </location>
</feature>
<accession>A0A916XS53</accession>